<accession>A0A1H2S182</accession>
<evidence type="ECO:0000313" key="1">
    <source>
        <dbReference type="EMBL" id="SDW25462.1"/>
    </source>
</evidence>
<proteinExistence type="predicted"/>
<protein>
    <submittedName>
        <fullName evidence="1">Uncharacterized protein</fullName>
    </submittedName>
</protein>
<reference evidence="2" key="1">
    <citation type="submission" date="2016-10" db="EMBL/GenBank/DDBJ databases">
        <authorList>
            <person name="Varghese N."/>
            <person name="Submissions S."/>
        </authorList>
    </citation>
    <scope>NUCLEOTIDE SEQUENCE [LARGE SCALE GENOMIC DNA]</scope>
    <source>
        <strain evidence="2">DSM 29303</strain>
    </source>
</reference>
<gene>
    <name evidence="1" type="ORF">SAMN05444276_101511</name>
</gene>
<dbReference type="STRING" id="1545044.SAMN05444276_101511"/>
<name>A0A1H2S182_9RHOB</name>
<dbReference type="AlphaFoldDB" id="A0A1H2S182"/>
<sequence length="94" mass="9830">MRATSNNAETASCARYRAQQKGGRFADPPFSFALNIPGSGAEPRSDGAARAYFGIWAVMPSTKKFICDSSSSVATFPSASQSLPSAFFSGPVKG</sequence>
<dbReference type="EMBL" id="FNNA01000001">
    <property type="protein sequence ID" value="SDW25462.1"/>
    <property type="molecule type" value="Genomic_DNA"/>
</dbReference>
<organism evidence="1 2">
    <name type="scientific">Paracoccus sanguinis</name>
    <dbReference type="NCBI Taxonomy" id="1545044"/>
    <lineage>
        <taxon>Bacteria</taxon>
        <taxon>Pseudomonadati</taxon>
        <taxon>Pseudomonadota</taxon>
        <taxon>Alphaproteobacteria</taxon>
        <taxon>Rhodobacterales</taxon>
        <taxon>Paracoccaceae</taxon>
        <taxon>Paracoccus</taxon>
    </lineage>
</organism>
<keyword evidence="2" id="KW-1185">Reference proteome</keyword>
<evidence type="ECO:0000313" key="2">
    <source>
        <dbReference type="Proteomes" id="UP000182944"/>
    </source>
</evidence>
<dbReference type="Proteomes" id="UP000182944">
    <property type="component" value="Unassembled WGS sequence"/>
</dbReference>